<feature type="compositionally biased region" description="Polar residues" evidence="1">
    <location>
        <begin position="25"/>
        <end position="41"/>
    </location>
</feature>
<evidence type="ECO:0000313" key="2">
    <source>
        <dbReference type="EMBL" id="JAH73936.1"/>
    </source>
</evidence>
<proteinExistence type="predicted"/>
<reference evidence="2" key="1">
    <citation type="submission" date="2014-11" db="EMBL/GenBank/DDBJ databases">
        <authorList>
            <person name="Amaro Gonzalez C."/>
        </authorList>
    </citation>
    <scope>NUCLEOTIDE SEQUENCE</scope>
</reference>
<evidence type="ECO:0000256" key="1">
    <source>
        <dbReference type="SAM" id="MobiDB-lite"/>
    </source>
</evidence>
<dbReference type="AlphaFoldDB" id="A0A0E9V7G3"/>
<feature type="region of interest" description="Disordered" evidence="1">
    <location>
        <begin position="14"/>
        <end position="41"/>
    </location>
</feature>
<accession>A0A0E9V7G3</accession>
<protein>
    <submittedName>
        <fullName evidence="2">Uncharacterized protein</fullName>
    </submittedName>
</protein>
<name>A0A0E9V7G3_ANGAN</name>
<sequence>MHIIHNPVIRINSFSAAHRHEQSIHDQSTMPSSQNSESISK</sequence>
<dbReference type="EMBL" id="GBXM01034641">
    <property type="protein sequence ID" value="JAH73936.1"/>
    <property type="molecule type" value="Transcribed_RNA"/>
</dbReference>
<organism evidence="2">
    <name type="scientific">Anguilla anguilla</name>
    <name type="common">European freshwater eel</name>
    <name type="synonym">Muraena anguilla</name>
    <dbReference type="NCBI Taxonomy" id="7936"/>
    <lineage>
        <taxon>Eukaryota</taxon>
        <taxon>Metazoa</taxon>
        <taxon>Chordata</taxon>
        <taxon>Craniata</taxon>
        <taxon>Vertebrata</taxon>
        <taxon>Euteleostomi</taxon>
        <taxon>Actinopterygii</taxon>
        <taxon>Neopterygii</taxon>
        <taxon>Teleostei</taxon>
        <taxon>Anguilliformes</taxon>
        <taxon>Anguillidae</taxon>
        <taxon>Anguilla</taxon>
    </lineage>
</organism>
<reference evidence="2" key="2">
    <citation type="journal article" date="2015" name="Fish Shellfish Immunol.">
        <title>Early steps in the European eel (Anguilla anguilla)-Vibrio vulnificus interaction in the gills: Role of the RtxA13 toxin.</title>
        <authorList>
            <person name="Callol A."/>
            <person name="Pajuelo D."/>
            <person name="Ebbesson L."/>
            <person name="Teles M."/>
            <person name="MacKenzie S."/>
            <person name="Amaro C."/>
        </authorList>
    </citation>
    <scope>NUCLEOTIDE SEQUENCE</scope>
</reference>